<keyword evidence="2" id="KW-0614">Plasmid</keyword>
<feature type="region of interest" description="Disordered" evidence="1">
    <location>
        <begin position="22"/>
        <end position="52"/>
    </location>
</feature>
<feature type="compositionally biased region" description="Low complexity" evidence="1">
    <location>
        <begin position="35"/>
        <end position="52"/>
    </location>
</feature>
<geneLocation type="plasmid" evidence="2">
    <name>p17-15-vir-like</name>
</geneLocation>
<evidence type="ECO:0000256" key="1">
    <source>
        <dbReference type="SAM" id="MobiDB-lite"/>
    </source>
</evidence>
<evidence type="ECO:0000313" key="2">
    <source>
        <dbReference type="EMBL" id="QTX14398.1"/>
    </source>
</evidence>
<organism evidence="2">
    <name type="scientific">Klebsiella pneumoniae</name>
    <dbReference type="NCBI Taxonomy" id="573"/>
    <lineage>
        <taxon>Bacteria</taxon>
        <taxon>Pseudomonadati</taxon>
        <taxon>Pseudomonadota</taxon>
        <taxon>Gammaproteobacteria</taxon>
        <taxon>Enterobacterales</taxon>
        <taxon>Enterobacteriaceae</taxon>
        <taxon>Klebsiella/Raoultella group</taxon>
        <taxon>Klebsiella</taxon>
        <taxon>Klebsiella pneumoniae complex</taxon>
    </lineage>
</organism>
<protein>
    <submittedName>
        <fullName evidence="2">Uncharacterized protein</fullName>
    </submittedName>
</protein>
<dbReference type="EMBL" id="MN956836">
    <property type="protein sequence ID" value="QTX14398.1"/>
    <property type="molecule type" value="Genomic_DNA"/>
</dbReference>
<accession>A0A8B0SWA9</accession>
<sequence>MGEHQSALRVFMNEGCHHAEKFAAFPDPGTGKGSPGSSPAGLAAASEAGVLP</sequence>
<dbReference type="AlphaFoldDB" id="A0A8B0SWA9"/>
<reference evidence="2" key="1">
    <citation type="submission" date="2020-01" db="EMBL/GenBank/DDBJ databases">
        <authorList>
            <person name="Qin S."/>
        </authorList>
    </citation>
    <scope>NUCLEOTIDE SEQUENCE</scope>
    <source>
        <strain evidence="2">CVir17-16-YZ6g</strain>
        <plasmid evidence="2">p17-15-vir-like</plasmid>
    </source>
</reference>
<name>A0A8B0SWA9_KLEPN</name>
<proteinExistence type="predicted"/>